<feature type="domain" description="Cadherin" evidence="13">
    <location>
        <begin position="357"/>
        <end position="461"/>
    </location>
</feature>
<sequence>MWKLMCYEPGLEEERICPTILFIFYTMLEFTTSTSEFTFYIFEEQDEVTYIGSLKNKSLASPPLQYSLLPPSIYFHLDKQTGDLYTTAYKLDREYLCPQDISNQCFVEIDVFVSSQEHSEIAKIKIFILDINDHAPFFTDRTITLAIQEDAAVGTVFPIDHSASDADAGQNSVLLYHLNSTDDVFKLGNNSQLVSLTLQQPLNHESKNKYYMDLIAIDKGLPPLSASALIIVQIMDVNDNCPVFFASNININLPRNTSINSTVAQLEAVDDDTGENSLIQYIYSNRVPTVCKKLFYLESTTGIIKLAASIPEDTPNNHKLTVLAIGPGCAPAVATVTLVIQEFKRKEPRMEFRLIAAQEGEGVSVKEDVPINTIIAILEIKDPDYSILRPVFINGTMPFSLKVSENSPDTYLLLTSGILDFELEQKYTIHVLGNATFDNLIVYQAMLNVKLEDVNDNAPQFPQSVLEASVEENNSPGAVILTLSTFDKDSGSNGNISYHFGGELPLEFSIDVSHGILVATVSFDREKKTSYTLTVVASDHGSPAKNSSCAVIINILDENDNAPMFFANELTFFVPENLPRHGKVGILNVTDADYGLNGEISVSVLNTTMLFSMAQNIIILEGSLDYESMNKHELWIAAHDKGNPPLSSTAKVNIMVLDTNDNAPLILLPDSNFSYVLVPPDTSKGSPVTKVHAVDYDAGLNGAVRYSGFGEMGPFGDLFKIDNVTGNITLKESIAGHHCGLYQFLVMASDQGYPEALSTIVRINILLNHSISNRSYLESVIMAETKVPTENQVVLLSPCTQYHKMAPFSWSLNVILFLVLVILCILFCVIGTLMIFCRRKVNDKRRKKADVQIPLKLNADYWDNIK</sequence>
<evidence type="ECO:0000256" key="10">
    <source>
        <dbReference type="ARBA" id="ARBA00023180"/>
    </source>
</evidence>
<dbReference type="Gene3D" id="2.60.40.60">
    <property type="entry name" value="Cadherins"/>
    <property type="match status" value="7"/>
</dbReference>
<dbReference type="PRINTS" id="PR00205">
    <property type="entry name" value="CADHERIN"/>
</dbReference>
<keyword evidence="2" id="KW-1003">Cell membrane</keyword>
<evidence type="ECO:0000256" key="5">
    <source>
        <dbReference type="ARBA" id="ARBA00022737"/>
    </source>
</evidence>
<keyword evidence="4" id="KW-0732">Signal</keyword>
<dbReference type="FunFam" id="2.60.40.60:FF:000092">
    <property type="entry name" value="Protocadherin 8"/>
    <property type="match status" value="1"/>
</dbReference>
<keyword evidence="5" id="KW-0677">Repeat</keyword>
<dbReference type="RefSeq" id="XP_018088488.2">
    <property type="nucleotide sequence ID" value="XM_018232999.2"/>
</dbReference>
<comment type="subcellular location">
    <subcellularLocation>
        <location evidence="1">Cell membrane</location>
        <topology evidence="1">Single-pass type I membrane protein</topology>
    </subcellularLocation>
</comment>
<evidence type="ECO:0000256" key="8">
    <source>
        <dbReference type="ARBA" id="ARBA00022989"/>
    </source>
</evidence>
<keyword evidence="7" id="KW-0130">Cell adhesion</keyword>
<dbReference type="FunFam" id="2.60.40.60:FF:000016">
    <property type="entry name" value="Protocadherin 9"/>
    <property type="match status" value="1"/>
</dbReference>
<keyword evidence="14" id="KW-1185">Reference proteome</keyword>
<gene>
    <name evidence="15" type="primary">LOC108700115</name>
</gene>
<dbReference type="Pfam" id="PF00028">
    <property type="entry name" value="Cadherin"/>
    <property type="match status" value="5"/>
</dbReference>
<keyword evidence="9 12" id="KW-0472">Membrane</keyword>
<dbReference type="InterPro" id="IPR050174">
    <property type="entry name" value="Protocadherin/Cadherin-CA"/>
</dbReference>
<organism evidence="14 15">
    <name type="scientific">Xenopus laevis</name>
    <name type="common">African clawed frog</name>
    <dbReference type="NCBI Taxonomy" id="8355"/>
    <lineage>
        <taxon>Eukaryota</taxon>
        <taxon>Metazoa</taxon>
        <taxon>Chordata</taxon>
        <taxon>Craniata</taxon>
        <taxon>Vertebrata</taxon>
        <taxon>Euteleostomi</taxon>
        <taxon>Amphibia</taxon>
        <taxon>Batrachia</taxon>
        <taxon>Anura</taxon>
        <taxon>Pipoidea</taxon>
        <taxon>Pipidae</taxon>
        <taxon>Xenopodinae</taxon>
        <taxon>Xenopus</taxon>
        <taxon>Xenopus</taxon>
    </lineage>
</organism>
<dbReference type="AlphaFoldDB" id="A0A8J0TRJ6"/>
<name>A0A8J0TRJ6_XENLA</name>
<feature type="domain" description="Cadherin" evidence="13">
    <location>
        <begin position="462"/>
        <end position="565"/>
    </location>
</feature>
<dbReference type="OrthoDB" id="6252479at2759"/>
<dbReference type="GeneID" id="108700115"/>
<dbReference type="InterPro" id="IPR002126">
    <property type="entry name" value="Cadherin-like_dom"/>
</dbReference>
<dbReference type="FunFam" id="2.60.40.60:FF:000005">
    <property type="entry name" value="Protocadherin 9"/>
    <property type="match status" value="1"/>
</dbReference>
<dbReference type="GO" id="GO:0007156">
    <property type="term" value="P:homophilic cell adhesion via plasma membrane adhesion molecules"/>
    <property type="evidence" value="ECO:0007669"/>
    <property type="project" value="InterPro"/>
</dbReference>
<evidence type="ECO:0000256" key="7">
    <source>
        <dbReference type="ARBA" id="ARBA00022889"/>
    </source>
</evidence>
<feature type="domain" description="Cadherin" evidence="13">
    <location>
        <begin position="566"/>
        <end position="666"/>
    </location>
</feature>
<dbReference type="GO" id="GO:0007155">
    <property type="term" value="P:cell adhesion"/>
    <property type="evidence" value="ECO:0000318"/>
    <property type="project" value="GO_Central"/>
</dbReference>
<evidence type="ECO:0000256" key="4">
    <source>
        <dbReference type="ARBA" id="ARBA00022729"/>
    </source>
</evidence>
<feature type="domain" description="Cadherin" evidence="13">
    <location>
        <begin position="670"/>
        <end position="790"/>
    </location>
</feature>
<dbReference type="CDD" id="cd11304">
    <property type="entry name" value="Cadherin_repeat"/>
    <property type="match status" value="7"/>
</dbReference>
<evidence type="ECO:0000313" key="15">
    <source>
        <dbReference type="RefSeq" id="XP_018088488.2"/>
    </source>
</evidence>
<dbReference type="GO" id="GO:0005886">
    <property type="term" value="C:plasma membrane"/>
    <property type="evidence" value="ECO:0000318"/>
    <property type="project" value="GO_Central"/>
</dbReference>
<dbReference type="GO" id="GO:0050839">
    <property type="term" value="F:cell adhesion molecule binding"/>
    <property type="evidence" value="ECO:0000318"/>
    <property type="project" value="GO_Central"/>
</dbReference>
<keyword evidence="3 12" id="KW-0812">Transmembrane</keyword>
<dbReference type="GO" id="GO:0005509">
    <property type="term" value="F:calcium ion binding"/>
    <property type="evidence" value="ECO:0007669"/>
    <property type="project" value="UniProtKB-UniRule"/>
</dbReference>
<evidence type="ECO:0000313" key="14">
    <source>
        <dbReference type="Proteomes" id="UP000186698"/>
    </source>
</evidence>
<dbReference type="InterPro" id="IPR020894">
    <property type="entry name" value="Cadherin_CS"/>
</dbReference>
<reference evidence="15" key="1">
    <citation type="submission" date="2025-08" db="UniProtKB">
        <authorList>
            <consortium name="RefSeq"/>
        </authorList>
    </citation>
    <scope>IDENTIFICATION</scope>
    <source>
        <strain evidence="15">J_2021</strain>
        <tissue evidence="15">Erythrocytes</tissue>
    </source>
</reference>
<dbReference type="FunFam" id="2.60.40.60:FF:000036">
    <property type="entry name" value="Protocadherin 9"/>
    <property type="match status" value="1"/>
</dbReference>
<feature type="transmembrane region" description="Helical" evidence="12">
    <location>
        <begin position="810"/>
        <end position="837"/>
    </location>
</feature>
<proteinExistence type="predicted"/>
<dbReference type="GO" id="GO:1904071">
    <property type="term" value="P:presynaptic active zone assembly"/>
    <property type="evidence" value="ECO:0000318"/>
    <property type="project" value="GO_Central"/>
</dbReference>
<evidence type="ECO:0000256" key="2">
    <source>
        <dbReference type="ARBA" id="ARBA00022475"/>
    </source>
</evidence>
<dbReference type="SMART" id="SM00112">
    <property type="entry name" value="CA"/>
    <property type="match status" value="7"/>
</dbReference>
<dbReference type="FunFam" id="2.60.40.60:FF:000007">
    <property type="entry name" value="Protocadherin alpha 2"/>
    <property type="match status" value="1"/>
</dbReference>
<dbReference type="KEGG" id="xla:108700115"/>
<evidence type="ECO:0000256" key="1">
    <source>
        <dbReference type="ARBA" id="ARBA00004251"/>
    </source>
</evidence>
<dbReference type="PROSITE" id="PS00232">
    <property type="entry name" value="CADHERIN_1"/>
    <property type="match status" value="2"/>
</dbReference>
<evidence type="ECO:0000256" key="11">
    <source>
        <dbReference type="PROSITE-ProRule" id="PRU00043"/>
    </source>
</evidence>
<dbReference type="SUPFAM" id="SSF49313">
    <property type="entry name" value="Cadherin-like"/>
    <property type="match status" value="7"/>
</dbReference>
<feature type="domain" description="Cadherin" evidence="13">
    <location>
        <begin position="139"/>
        <end position="244"/>
    </location>
</feature>
<dbReference type="InterPro" id="IPR015919">
    <property type="entry name" value="Cadherin-like_sf"/>
</dbReference>
<keyword evidence="8 12" id="KW-1133">Transmembrane helix</keyword>
<evidence type="ECO:0000256" key="9">
    <source>
        <dbReference type="ARBA" id="ARBA00023136"/>
    </source>
</evidence>
<feature type="domain" description="Cadherin" evidence="13">
    <location>
        <begin position="44"/>
        <end position="138"/>
    </location>
</feature>
<evidence type="ECO:0000256" key="6">
    <source>
        <dbReference type="ARBA" id="ARBA00022837"/>
    </source>
</evidence>
<protein>
    <submittedName>
        <fullName evidence="15">Protocadherin-20-like</fullName>
    </submittedName>
</protein>
<evidence type="ECO:0000259" key="13">
    <source>
        <dbReference type="PROSITE" id="PS50268"/>
    </source>
</evidence>
<evidence type="ECO:0000256" key="12">
    <source>
        <dbReference type="SAM" id="Phobius"/>
    </source>
</evidence>
<keyword evidence="6 11" id="KW-0106">Calcium</keyword>
<keyword evidence="10" id="KW-0325">Glycoprotein</keyword>
<dbReference type="PANTHER" id="PTHR24028:SF41">
    <property type="entry name" value="PROTOCADHERIN-17"/>
    <property type="match status" value="1"/>
</dbReference>
<dbReference type="Proteomes" id="UP000186698">
    <property type="component" value="Chromosome 8S"/>
</dbReference>
<feature type="domain" description="Cadherin" evidence="13">
    <location>
        <begin position="245"/>
        <end position="350"/>
    </location>
</feature>
<accession>A0A8J0TRJ6</accession>
<dbReference type="PANTHER" id="PTHR24028">
    <property type="entry name" value="CADHERIN-87A"/>
    <property type="match status" value="1"/>
</dbReference>
<evidence type="ECO:0000256" key="3">
    <source>
        <dbReference type="ARBA" id="ARBA00022692"/>
    </source>
</evidence>
<dbReference type="PROSITE" id="PS50268">
    <property type="entry name" value="CADHERIN_2"/>
    <property type="match status" value="7"/>
</dbReference>